<keyword evidence="3" id="KW-1185">Reference proteome</keyword>
<comment type="caution">
    <text evidence="2">The sequence shown here is derived from an EMBL/GenBank/DDBJ whole genome shotgun (WGS) entry which is preliminary data.</text>
</comment>
<proteinExistence type="predicted"/>
<keyword evidence="1" id="KW-0472">Membrane</keyword>
<name>A0A9N9B739_9GLOM</name>
<reference evidence="2" key="1">
    <citation type="submission" date="2021-06" db="EMBL/GenBank/DDBJ databases">
        <authorList>
            <person name="Kallberg Y."/>
            <person name="Tangrot J."/>
            <person name="Rosling A."/>
        </authorList>
    </citation>
    <scope>NUCLEOTIDE SEQUENCE</scope>
    <source>
        <strain evidence="2">MT106</strain>
    </source>
</reference>
<dbReference type="OrthoDB" id="10671743at2759"/>
<sequence>MDNNMVGKRNDDRFREAVLTQNCMINSDDEIIIRKVTSYLIVFLLQWIPMVVHIICVVLNAVGTWNLVLLVLGLSCGGIGNALNFIRNERFNKEVVITDSALSPDTNNQLYYNAPAIIHQDTTGLPANLR</sequence>
<evidence type="ECO:0000313" key="2">
    <source>
        <dbReference type="EMBL" id="CAG8555884.1"/>
    </source>
</evidence>
<accession>A0A9N9B739</accession>
<evidence type="ECO:0000256" key="1">
    <source>
        <dbReference type="SAM" id="Phobius"/>
    </source>
</evidence>
<evidence type="ECO:0000313" key="3">
    <source>
        <dbReference type="Proteomes" id="UP000789831"/>
    </source>
</evidence>
<dbReference type="EMBL" id="CAJVPL010001154">
    <property type="protein sequence ID" value="CAG8555884.1"/>
    <property type="molecule type" value="Genomic_DNA"/>
</dbReference>
<feature type="transmembrane region" description="Helical" evidence="1">
    <location>
        <begin position="39"/>
        <end position="61"/>
    </location>
</feature>
<dbReference type="AlphaFoldDB" id="A0A9N9B739"/>
<gene>
    <name evidence="2" type="ORF">AGERDE_LOCUS6906</name>
</gene>
<dbReference type="Proteomes" id="UP000789831">
    <property type="component" value="Unassembled WGS sequence"/>
</dbReference>
<keyword evidence="1" id="KW-0812">Transmembrane</keyword>
<keyword evidence="1" id="KW-1133">Transmembrane helix</keyword>
<organism evidence="2 3">
    <name type="scientific">Ambispora gerdemannii</name>
    <dbReference type="NCBI Taxonomy" id="144530"/>
    <lineage>
        <taxon>Eukaryota</taxon>
        <taxon>Fungi</taxon>
        <taxon>Fungi incertae sedis</taxon>
        <taxon>Mucoromycota</taxon>
        <taxon>Glomeromycotina</taxon>
        <taxon>Glomeromycetes</taxon>
        <taxon>Archaeosporales</taxon>
        <taxon>Ambisporaceae</taxon>
        <taxon>Ambispora</taxon>
    </lineage>
</organism>
<protein>
    <submittedName>
        <fullName evidence="2">12453_t:CDS:1</fullName>
    </submittedName>
</protein>
<feature type="transmembrane region" description="Helical" evidence="1">
    <location>
        <begin position="67"/>
        <end position="86"/>
    </location>
</feature>